<feature type="compositionally biased region" description="Basic residues" evidence="4">
    <location>
        <begin position="3278"/>
        <end position="3287"/>
    </location>
</feature>
<feature type="compositionally biased region" description="Basic residues" evidence="4">
    <location>
        <begin position="206"/>
        <end position="216"/>
    </location>
</feature>
<feature type="region of interest" description="Disordered" evidence="4">
    <location>
        <begin position="881"/>
        <end position="902"/>
    </location>
</feature>
<feature type="compositionally biased region" description="Basic residues" evidence="4">
    <location>
        <begin position="892"/>
        <end position="902"/>
    </location>
</feature>
<feature type="compositionally biased region" description="Basic residues" evidence="4">
    <location>
        <begin position="828"/>
        <end position="847"/>
    </location>
</feature>
<feature type="compositionally biased region" description="Low complexity" evidence="4">
    <location>
        <begin position="558"/>
        <end position="567"/>
    </location>
</feature>
<proteinExistence type="predicted"/>
<feature type="compositionally biased region" description="Basic and acidic residues" evidence="4">
    <location>
        <begin position="2102"/>
        <end position="2113"/>
    </location>
</feature>
<feature type="compositionally biased region" description="Basic residues" evidence="4">
    <location>
        <begin position="3116"/>
        <end position="3128"/>
    </location>
</feature>
<feature type="region of interest" description="Disordered" evidence="4">
    <location>
        <begin position="631"/>
        <end position="691"/>
    </location>
</feature>
<feature type="compositionally biased region" description="Basic residues" evidence="4">
    <location>
        <begin position="500"/>
        <end position="510"/>
    </location>
</feature>
<feature type="region of interest" description="Disordered" evidence="4">
    <location>
        <begin position="1815"/>
        <end position="1836"/>
    </location>
</feature>
<feature type="compositionally biased region" description="Low complexity" evidence="4">
    <location>
        <begin position="3216"/>
        <end position="3225"/>
    </location>
</feature>
<feature type="compositionally biased region" description="Low complexity" evidence="4">
    <location>
        <begin position="3158"/>
        <end position="3170"/>
    </location>
</feature>
<feature type="compositionally biased region" description="Low complexity" evidence="4">
    <location>
        <begin position="1331"/>
        <end position="1340"/>
    </location>
</feature>
<comment type="catalytic activity">
    <reaction evidence="1">
        <text>2 (2E,6E,10E)-geranylgeranyl diphosphate = 15-cis-phytoene + 2 diphosphate</text>
        <dbReference type="Rhea" id="RHEA:34475"/>
        <dbReference type="ChEBI" id="CHEBI:27787"/>
        <dbReference type="ChEBI" id="CHEBI:33019"/>
        <dbReference type="ChEBI" id="CHEBI:58756"/>
        <dbReference type="EC" id="2.5.1.32"/>
    </reaction>
</comment>
<feature type="region of interest" description="Disordered" evidence="4">
    <location>
        <begin position="945"/>
        <end position="1193"/>
    </location>
</feature>
<feature type="compositionally biased region" description="Gly residues" evidence="4">
    <location>
        <begin position="1364"/>
        <end position="1375"/>
    </location>
</feature>
<reference evidence="5" key="1">
    <citation type="journal article" date="2019" name="Sci. Rep.">
        <title>Draft genome of Tanacetum cinerariifolium, the natural source of mosquito coil.</title>
        <authorList>
            <person name="Yamashiro T."/>
            <person name="Shiraishi A."/>
            <person name="Satake H."/>
            <person name="Nakayama K."/>
        </authorList>
    </citation>
    <scope>NUCLEOTIDE SEQUENCE</scope>
</reference>
<comment type="caution">
    <text evidence="5">The sequence shown here is derived from an EMBL/GenBank/DDBJ whole genome shotgun (WGS) entry which is preliminary data.</text>
</comment>
<dbReference type="InterPro" id="IPR008949">
    <property type="entry name" value="Isoprenoid_synthase_dom_sf"/>
</dbReference>
<feature type="region of interest" description="Disordered" evidence="4">
    <location>
        <begin position="3391"/>
        <end position="3594"/>
    </location>
</feature>
<feature type="compositionally biased region" description="Low complexity" evidence="4">
    <location>
        <begin position="423"/>
        <end position="440"/>
    </location>
</feature>
<evidence type="ECO:0000313" key="5">
    <source>
        <dbReference type="EMBL" id="GEU28576.1"/>
    </source>
</evidence>
<feature type="compositionally biased region" description="Basic residues" evidence="4">
    <location>
        <begin position="3476"/>
        <end position="3492"/>
    </location>
</feature>
<feature type="compositionally biased region" description="Low complexity" evidence="4">
    <location>
        <begin position="1072"/>
        <end position="1084"/>
    </location>
</feature>
<feature type="region of interest" description="Disordered" evidence="4">
    <location>
        <begin position="3158"/>
        <end position="3298"/>
    </location>
</feature>
<gene>
    <name evidence="5" type="ORF">Tci_000554</name>
</gene>
<feature type="compositionally biased region" description="Basic residues" evidence="4">
    <location>
        <begin position="2086"/>
        <end position="2096"/>
    </location>
</feature>
<feature type="region of interest" description="Disordered" evidence="4">
    <location>
        <begin position="491"/>
        <end position="598"/>
    </location>
</feature>
<feature type="region of interest" description="Disordered" evidence="4">
    <location>
        <begin position="403"/>
        <end position="457"/>
    </location>
</feature>
<feature type="compositionally biased region" description="Basic and acidic residues" evidence="4">
    <location>
        <begin position="3525"/>
        <end position="3534"/>
    </location>
</feature>
<feature type="compositionally biased region" description="Low complexity" evidence="4">
    <location>
        <begin position="3649"/>
        <end position="3659"/>
    </location>
</feature>
<feature type="compositionally biased region" description="Low complexity" evidence="4">
    <location>
        <begin position="1376"/>
        <end position="1385"/>
    </location>
</feature>
<feature type="compositionally biased region" description="Basic residues" evidence="4">
    <location>
        <begin position="582"/>
        <end position="594"/>
    </location>
</feature>
<feature type="compositionally biased region" description="Basic residues" evidence="4">
    <location>
        <begin position="949"/>
        <end position="958"/>
    </location>
</feature>
<feature type="region of interest" description="Disordered" evidence="4">
    <location>
        <begin position="320"/>
        <end position="346"/>
    </location>
</feature>
<accession>A0A699GMX7</accession>
<feature type="region of interest" description="Disordered" evidence="4">
    <location>
        <begin position="161"/>
        <end position="216"/>
    </location>
</feature>
<feature type="compositionally biased region" description="Low complexity" evidence="4">
    <location>
        <begin position="178"/>
        <end position="192"/>
    </location>
</feature>
<feature type="compositionally biased region" description="Basic residues" evidence="4">
    <location>
        <begin position="412"/>
        <end position="421"/>
    </location>
</feature>
<feature type="compositionally biased region" description="Basic and acidic residues" evidence="4">
    <location>
        <begin position="1274"/>
        <end position="1285"/>
    </location>
</feature>
<evidence type="ECO:0000256" key="2">
    <source>
        <dbReference type="ARBA" id="ARBA00012396"/>
    </source>
</evidence>
<feature type="region of interest" description="Disordered" evidence="4">
    <location>
        <begin position="804"/>
        <end position="869"/>
    </location>
</feature>
<feature type="compositionally biased region" description="Low complexity" evidence="4">
    <location>
        <begin position="1662"/>
        <end position="1679"/>
    </location>
</feature>
<feature type="compositionally biased region" description="Low complexity" evidence="4">
    <location>
        <begin position="3683"/>
        <end position="3705"/>
    </location>
</feature>
<dbReference type="EMBL" id="BKCJ010000009">
    <property type="protein sequence ID" value="GEU28576.1"/>
    <property type="molecule type" value="Genomic_DNA"/>
</dbReference>
<feature type="region of interest" description="Disordered" evidence="4">
    <location>
        <begin position="1660"/>
        <end position="1682"/>
    </location>
</feature>
<name>A0A699GMX7_TANCI</name>
<feature type="compositionally biased region" description="Low complexity" evidence="4">
    <location>
        <begin position="3415"/>
        <end position="3434"/>
    </location>
</feature>
<feature type="compositionally biased region" description="Basic residues" evidence="4">
    <location>
        <begin position="1247"/>
        <end position="1268"/>
    </location>
</feature>
<evidence type="ECO:0000256" key="3">
    <source>
        <dbReference type="ARBA" id="ARBA00022746"/>
    </source>
</evidence>
<feature type="region of interest" description="Disordered" evidence="4">
    <location>
        <begin position="2086"/>
        <end position="2128"/>
    </location>
</feature>
<feature type="compositionally biased region" description="Basic residues" evidence="4">
    <location>
        <begin position="631"/>
        <end position="642"/>
    </location>
</feature>
<evidence type="ECO:0000256" key="1">
    <source>
        <dbReference type="ARBA" id="ARBA00001805"/>
    </source>
</evidence>
<feature type="compositionally biased region" description="Basic residues" evidence="4">
    <location>
        <begin position="3660"/>
        <end position="3671"/>
    </location>
</feature>
<feature type="region of interest" description="Disordered" evidence="4">
    <location>
        <begin position="2980"/>
        <end position="3140"/>
    </location>
</feature>
<feature type="compositionally biased region" description="Basic residues" evidence="4">
    <location>
        <begin position="1172"/>
        <end position="1186"/>
    </location>
</feature>
<feature type="compositionally biased region" description="Low complexity" evidence="4">
    <location>
        <begin position="1348"/>
        <end position="1357"/>
    </location>
</feature>
<feature type="region of interest" description="Disordered" evidence="4">
    <location>
        <begin position="1243"/>
        <end position="1413"/>
    </location>
</feature>
<evidence type="ECO:0000256" key="4">
    <source>
        <dbReference type="SAM" id="MobiDB-lite"/>
    </source>
</evidence>
<protein>
    <recommendedName>
        <fullName evidence="2">15-cis-phytoene synthase</fullName>
        <ecNumber evidence="2">2.5.1.32</ecNumber>
    </recommendedName>
</protein>
<feature type="region of interest" description="Disordered" evidence="4">
    <location>
        <begin position="3749"/>
        <end position="3798"/>
    </location>
</feature>
<dbReference type="PANTHER" id="PTHR31480">
    <property type="entry name" value="BIFUNCTIONAL LYCOPENE CYCLASE/PHYTOENE SYNTHASE"/>
    <property type="match status" value="1"/>
</dbReference>
<feature type="region of interest" description="Disordered" evidence="4">
    <location>
        <begin position="3625"/>
        <end position="3731"/>
    </location>
</feature>
<feature type="compositionally biased region" description="Basic and acidic residues" evidence="4">
    <location>
        <begin position="3720"/>
        <end position="3731"/>
    </location>
</feature>
<feature type="region of interest" description="Disordered" evidence="4">
    <location>
        <begin position="1426"/>
        <end position="1450"/>
    </location>
</feature>
<dbReference type="Pfam" id="PF00494">
    <property type="entry name" value="SQS_PSY"/>
    <property type="match status" value="1"/>
</dbReference>
<organism evidence="5">
    <name type="scientific">Tanacetum cinerariifolium</name>
    <name type="common">Dalmatian daisy</name>
    <name type="synonym">Chrysanthemum cinerariifolium</name>
    <dbReference type="NCBI Taxonomy" id="118510"/>
    <lineage>
        <taxon>Eukaryota</taxon>
        <taxon>Viridiplantae</taxon>
        <taxon>Streptophyta</taxon>
        <taxon>Embryophyta</taxon>
        <taxon>Tracheophyta</taxon>
        <taxon>Spermatophyta</taxon>
        <taxon>Magnoliopsida</taxon>
        <taxon>eudicotyledons</taxon>
        <taxon>Gunneridae</taxon>
        <taxon>Pentapetalae</taxon>
        <taxon>asterids</taxon>
        <taxon>campanulids</taxon>
        <taxon>Asterales</taxon>
        <taxon>Asteraceae</taxon>
        <taxon>Asteroideae</taxon>
        <taxon>Anthemideae</taxon>
        <taxon>Anthemidinae</taxon>
        <taxon>Tanacetum</taxon>
    </lineage>
</organism>
<feature type="compositionally biased region" description="Basic and acidic residues" evidence="4">
    <location>
        <begin position="3252"/>
        <end position="3277"/>
    </location>
</feature>
<feature type="region of interest" description="Disordered" evidence="4">
    <location>
        <begin position="1917"/>
        <end position="1972"/>
    </location>
</feature>
<feature type="compositionally biased region" description="Basic residues" evidence="4">
    <location>
        <begin position="1148"/>
        <end position="1157"/>
    </location>
</feature>
<feature type="region of interest" description="Disordered" evidence="4">
    <location>
        <begin position="232"/>
        <end position="254"/>
    </location>
</feature>
<feature type="compositionally biased region" description="Basic residues" evidence="4">
    <location>
        <begin position="3761"/>
        <end position="3781"/>
    </location>
</feature>
<sequence>MSVEHYENFPVASILLPKKLRPAVRAIYAFARSADDLADEGDATPAERLAALTAYEAALDRIAAGDANHAPMFDRLAQVVHEYALPLAPLYALLSAFKQDVTVHRYATYDALLDYCARSANPVGHLMLHLRGDRPAQGAHLPAAGRPGPLCHPAGCAGRPGRPPALARHDEVRGGARPGADAAGRAAGAAHAGPHRLRTAHDGARRAAHPRRDRARGIRRLAAPPQIDQARLGQRGVGGDADAEAACGERPVQPARSLKPVIPASTAMTTTAHASDAAAAVPTPAPLAATRYRNVEGRGNGRAPAAKPWPRVRVGIPGAARDSRQRHHARAQRSAGPPPHQPPAAVIDKRPKDRAKRLQFLLQLPVPHAGASSRHYRPVRVLPRGGRYGGRLHRRIGRAHQAGMVAQGNRQPVRRQAKPPRHPGAATAPGRLRPAAAALAGHHRRHGDGPQPDPLPRLRGAHQILLARGQRGGHPVGQHLWRDQSANPAVCRKAGPRVPAHQHHPRRGRRCAQGPHLSAGQRTAKIRRDRCRPAQRPSQRQIRAIDGVPGRPRPASLRRGAGPAAKRGPPRPAPGPDDGRHLPHRAQRSAGRRLPRADPAHFAHAHPQAVAGMEDLYSWLIPSSLQRSPAAHRRTSAWRHAVRGGPGAGRARAPHRDRPQGARQRPAHPAGRVHRHPAPDAPGRRRSRPGITQAAAADALPARHAGRHGFCRAAPAAAGAAAPGGGAVAQHGPGPRRQAGAAALFQHRALDGLAVAPRLHRDGTAGALRPDRAPDATAVAPAVPGRAQHPARPRFGADVLGRAARQPGRAPRRVRHADTAQGPERAAARCRGRLHQCARRRGAHRRQGAGAALDRGPAVAGRHQRRGRGRRLEHVFQRRGTGHRFQPGGRPAARHARLRHPRRVRAPDRARAGNDYHRLSAICARHRPGPAVLRAARRCRQPRMGPVRVRPRPARRRPGGPAGGGHQRFRQPVAQRRRRAAGFAGRSGGRATGRGVPAPGAGPSAMVQGDHGKTRHPRQHAGPGAPGQRHRPAGPGAGRRLHGRRPAGLGVPDRVCVLHRRRGGHGQRPVGPERTGAARPAATPDDADRQPFRQPPGGGRRVELARGHYQPRAAAVPRPSRRRQRGRPRSDGPQHPHLGPRGTPGHGRPAHHHRYRQRRPDHANPGRPGPGVRRHRPVPGQHRAHPLHGDRPAALRRDERLAAARALTPYGPGTHHARPVKNRFQPAAALVHADRRELQLPQILRHGQSHQQRRPRAGQRDARHRRHGFGSGPERSDRPAAEPRTHGVAAGARRTALAGQYRDRAGRPRLAHRHQGHAAQPAPPAAGGTGAAQPGRADGAQQRRRQGPARQRQYQSQRRQRRAGGAGTGGFGIGQGRRQLQGAAGRADRLGRPRCAPPGGRPRGSQPQGFRHRPAGNRYAARLARTGTAGDLPAPRQRLPRGCDAAGKARGQQVAAGGRLPVHHLACHEHARRGLEHGAVQRFPPHAARAADRLVEGARPHQPYRQPLDGARQQVRIRILFAVQAFAQQPRFDAFQSQPALQVAGQRTGAARARHFLGHALLRPVGQQVEVNGGVAVGRDLVAQRSRQRVDQAAFHPAGRDHELALFAQRLPVRAGGRDGDRRQGLARVAAAEMRAPIDVEAAVGRNQGSDVHAALRQQRNPGAVRPQPRPAAAAQGQHHGIRPHQHVAVRAGERQRAVAAPAGPPVAHVEAHAVLAQAVQPGAQQRRGLHIGRKHPAGRAHERFHPQAVHPGAHVVGTERVEHGTQRTPSAAGRAVARDEVRIRFGMGDVHAAAPGQQEFAAHRRHGVVDVDAGAAPRQGLGGHQAGGAATDDGDAKRWQTRLHGCRSLHNKRRCYGRIILAETLPAGRSAAMGDPGRRGMVQGCSHARRLRQRGLVGAGGRRDVYVRPLAPVPAGDAVRGVRQHRPGPQGRQAVAPEHPSARALKRATAAREHRQPPVTGGKNATSAPSVTTVPASHMTWLQAMRSAGLASASRQASPRAARCARNAPTVPSVHQLAKWNETDHVAFGNGPAGGIVDHAVAPHGGREHARALVAERFQPPLLVDARAQKFIAAVGLGQVEIGAHGKRPRRHRACHALQAQDERPHEHQKGDKARHRIAGQAHEKRRAHLAKRQRLARLDGDLPHGEPAFRFHGRLDMVFLAHRHAARRDDQVMAPGRLAQHGAGGVQRIGHDAEVGDVAAEVFQQRAQGETVRIVDRARRQRLARHGQLVAREEHGHAQLAPDRQLRQADRGGQAQLLAAQAGAGRQDHAALADILAGAAYPFAGFGRVAHGDHAVGEFALLLHHDGIGAGGYQGAREDAGGGAGLQGLAHVAGRDALGNRQPRGQRGRAHGAIGRAHGVAVHLRVVLARHVHGGDLRLRQHAAVRFERGQQRDVRHGARGGQHLRQGLGHGFHRLHVGLHDREFLRQVFDVLEAGGTLGVLAQRVEDGFVELGGQRGFQHDHRHARLQVFARDLDAVGGMGVDHDAVIVGHVADGVQAVVMGRFARLEAVLGHQLELVAVAARLAGQVEAALGLHLVEQGAGAFAVAARQFVHEAFEVGRLGDVHRRAAGVVRLGRLTHAVHASAEKFVEHIVFVGGGHQFCNRQAHHAGDVARADIAEVTRRHGERHLLVVRRGGGQVAAEVVHDLRHHARPVDRIDGADLVLRLERQIVGDGFHHVLGVVEHAFDGDIEDIRVLQAEHLGSLERAHFFMRRQHEHADAALAAHCVFGSAARVARRGAENVELGVLLGQRIFEQVAQQLHGHVLERQRGAVRQRLQDQPGALDAIDVLFQQAQRRDLARVFIGTGVAVHLGRVSLGGQRAQVGFGNVGGEFAQDLERQIRVRQLAPGVELGAGHLRIFGRQEQAAVGGQAAKQNIRKLLGIRRSSRRLCCAGRHAIYFLTLIFFGMRDAVVPLCSDVASIPPTRAIRQHPLGVHQRPVSGHHRLYAVRVDREAHRPRQRAALRVARADRGAAAVIRRPHPHGAHLRGDGRPAVPALVPGNPRHPRGPPATPATLRQCVLGPGERQRPPSARQRSAHAADGADPPQQFHGRRIAPAGARQKRIGPPDLRRGEGAGHARPRRRPAGAGGGPHHAVRCSVSPHQGRPHAADRPGHRQRGPAHVRRGAVHGAGRQPGAPRLCPVCAGDDRAAVARQAAPGHHPGLLGGPAARRDTPHRPRRHHGGAPDSAPRARQRPGLAGGHPPQPAAGRRRARGSPGPCAARGQAVRSAQPVQPGHRAQPARGGAVRQRVRCDRLARRHGAGVDRPDRRQRDAGAARRRRRQRRPRLPEPARYRARPRSCAGIEPDRRRVPQQCRLLVPGLAACARRGAMARRLAAFRLALGDGHSAAPPWRHRRLPDRLFRHARRVRSRSAGFVRRNGQRYRLRAEAFRKRAPAPTGGSAHPVPGPLRSPHRPAQPGAVAGARAAGAGACARPRRPAGADDAGPRQLQGHQRFAGPQRGRRPAVRTGQAVAGRRARGRHGRAARRRRIHFRAEARPRRAGLGGGAQADGADRAAAARGRARPQGDHVDRHRPVSRRRQRHGNADAARGRGHVPGQARRPPRLPLLHGRHAPPRGASPATGQRAALCRGAGPDGGGVPAAGVAARPAHRGRRSAAALVHAGTGNGAAGRIHSGRRGKRPDTAHRRVGAAPGRASGARLARRRPAARGHCRQPVGHAVSQHGAARPGRPHPAGGRAAARIPGTGTDRRRGPARPAGRHRHDEPPARARGADVDRRFWHRLLVAEPPEKIQGVQAEDRPVVRARHQHRRRGQGHRQRHHQHGAQPGAQDDCGRGGNGGTAGVFTPAALRRDAGVLFQQTGGGCRVPGAAGAGDDPCQRCRGDGLDGAHAVTFDARNLHQPADGIARHAQVVLDADFGGVLDLQVGAAQRRHQAGGGHRARHAHFALAAHFGARDRRIALAQHADAGCREHEVADAGDGVARLAVLGVVAQHGWDDAGRAVGGRRYHAPARRVFLVDGHRIQADLVQRIVRQVVGRGVVGQRLLPQARRAALDVQAAGQDAVRVQSVVDTVAHHVPDAVDAGIEVVVRHACALVRAQHLRDGQARGLAVLEQLVHGVERVRNRRARVIGRRRVLGFAFLADKAAAYRVVHLADGGTVTAREREAHAVRVLGQRFGHVEDEVDAPFERHLVGAQQRQLAGFLGRRQLRVHAGGHHVLRRLAHQAQDHRLVGGVADAGQRQRAVQLGRDAGHAIHAIQRRAVEQEAARGHHGAHRVRTRWSDTDLEQIENTHVHLLSLFICLVVWFRRPCSRGLAQVDIDVGQHVGHHLVDADARLPAPVGGGGGVVEALRPRVGNRLAAVRDVSDLEVRDRARDGGGQLLRVERHARHVVRGAHLDLFGRRVHQFDGGADGVGHVDHRQRGVRTEEACVPLAAQGRVEDGNRIIGGAAARGRLEADDAGVADAAHVHAVLDEVILAQALAGQLADAVDGGRVHHRRLRGVHGRRGRAESGNRRRPEHLERLADGAALARHFQDVEQAVHVQGPRLQRRRLAGGRQHGRQLVHLGDAFLRDQRRQRFPVQHVERQVARRVIQVGGADVGGKDIVGAVLGGQRLHQFAADLAVGADDEDALGRWRGWDSRIHVIPDDLLARVGGGQLHAHACLAHRHHRVEKARQQHAQFIHARRELLRHRRLEQHHRHHRVRARLDGEADARDLGAEVGGVFVQAVAQRGRLRQALEHGQRGAGNRRRQRVGEQVRARLLAQHVDHFLARRRKTAHGAAQRLAQRARDDVDAAHDVVVLVGAAAGGAHEARRVALVDHHQRAVAVGQVADLVELGDGAVHREHAVGDDHLVALAGGGLQLGFQVGHVVVSVAQARGLAQADAVNDRGVVQGVRNNGVVLVEQRFEHAAVGVEGGCVQDGVFGAEEGRDRAFQLLVHGLRAADETHRRQAVAVFFGGVDGRLRHPLFARQAQVVIGAHIDQGAAVLADHFGALARRQYPLRFVQAVALQLGQRLLQAAEEGVFGVDAHDGPCL</sequence>
<keyword evidence="3" id="KW-0125">Carotenoid biosynthesis</keyword>
<feature type="compositionally biased region" description="Basic residues" evidence="4">
    <location>
        <begin position="1307"/>
        <end position="1316"/>
    </location>
</feature>
<dbReference type="Gene3D" id="1.10.600.10">
    <property type="entry name" value="Farnesyl Diphosphate Synthase"/>
    <property type="match status" value="1"/>
</dbReference>
<dbReference type="InterPro" id="IPR002060">
    <property type="entry name" value="Squ/phyt_synthse"/>
</dbReference>
<feature type="compositionally biased region" description="Basic residues" evidence="4">
    <location>
        <begin position="2114"/>
        <end position="2128"/>
    </location>
</feature>
<dbReference type="EC" id="2.5.1.32" evidence="2"/>
<dbReference type="SUPFAM" id="SSF48576">
    <property type="entry name" value="Terpenoid synthases"/>
    <property type="match status" value="1"/>
</dbReference>